<comment type="caution">
    <text evidence="2">The sequence shown here is derived from an EMBL/GenBank/DDBJ whole genome shotgun (WGS) entry which is preliminary data.</text>
</comment>
<organism evidence="2 3">
    <name type="scientific">Stappia sediminis</name>
    <dbReference type="NCBI Taxonomy" id="2692190"/>
    <lineage>
        <taxon>Bacteria</taxon>
        <taxon>Pseudomonadati</taxon>
        <taxon>Pseudomonadota</taxon>
        <taxon>Alphaproteobacteria</taxon>
        <taxon>Hyphomicrobiales</taxon>
        <taxon>Stappiaceae</taxon>
        <taxon>Stappia</taxon>
    </lineage>
</organism>
<gene>
    <name evidence="2" type="ORF">GR183_02385</name>
</gene>
<evidence type="ECO:0000313" key="2">
    <source>
        <dbReference type="EMBL" id="MXN63740.1"/>
    </source>
</evidence>
<keyword evidence="1" id="KW-1133">Transmembrane helix</keyword>
<proteinExistence type="predicted"/>
<keyword evidence="1" id="KW-0472">Membrane</keyword>
<dbReference type="EMBL" id="WUMV01000001">
    <property type="protein sequence ID" value="MXN63740.1"/>
    <property type="molecule type" value="Genomic_DNA"/>
</dbReference>
<dbReference type="InterPro" id="IPR045964">
    <property type="entry name" value="DUF6384"/>
</dbReference>
<evidence type="ECO:0000313" key="3">
    <source>
        <dbReference type="Proteomes" id="UP000433101"/>
    </source>
</evidence>
<evidence type="ECO:0000256" key="1">
    <source>
        <dbReference type="SAM" id="Phobius"/>
    </source>
</evidence>
<sequence>MSNTSKSAQPPLDDLMMAMDVVDTLRHDEALALKELASDQRDEAMIKRLREIYESQGIEVPDRILREGVEGLKENRFVYSPPAGGFSRTLAMLYIRRSIWGKWLAIGLAVLVAAVLAYRFLVVAPAERAAQELRVELSETLPAELEATAARITDISLEDAATKDAERLLADGKRAAEDGEAAAARKALADMKALEARLLSVYDVRIVSRPDMPTGVTRIPDVNRTTENYYLVVEAIGPDGNALERQVISEEDNARKRVNIWAQRVPRATFDAVREDKEADGIVQDNLLGRKERGRLDPEWEMPVEPGAITQW</sequence>
<keyword evidence="3" id="KW-1185">Reference proteome</keyword>
<dbReference type="Proteomes" id="UP000433101">
    <property type="component" value="Unassembled WGS sequence"/>
</dbReference>
<accession>A0A7X3LRG4</accession>
<feature type="transmembrane region" description="Helical" evidence="1">
    <location>
        <begin position="103"/>
        <end position="121"/>
    </location>
</feature>
<dbReference type="AlphaFoldDB" id="A0A7X3LRG4"/>
<dbReference type="RefSeq" id="WP_160773975.1">
    <property type="nucleotide sequence ID" value="NZ_WUMV01000001.1"/>
</dbReference>
<keyword evidence="1" id="KW-0812">Transmembrane</keyword>
<protein>
    <submittedName>
        <fullName evidence="2">Uncharacterized protein</fullName>
    </submittedName>
</protein>
<reference evidence="2 3" key="1">
    <citation type="submission" date="2019-12" db="EMBL/GenBank/DDBJ databases">
        <authorList>
            <person name="Li M."/>
        </authorList>
    </citation>
    <scope>NUCLEOTIDE SEQUENCE [LARGE SCALE GENOMIC DNA]</scope>
    <source>
        <strain evidence="2 3">GBMRC 2046</strain>
    </source>
</reference>
<dbReference type="Pfam" id="PF19911">
    <property type="entry name" value="DUF6384"/>
    <property type="match status" value="1"/>
</dbReference>
<name>A0A7X3LRG4_9HYPH</name>